<reference evidence="2" key="1">
    <citation type="submission" date="2009-11" db="EMBL/GenBank/DDBJ databases">
        <authorList>
            <consortium name="US DOE Joint Genome Institute (JGI-PGF)"/>
            <person name="Ottilar R."/>
            <person name="Schmutz J."/>
            <person name="Salamov A."/>
            <person name="Cheng J.F."/>
            <person name="Lucas S."/>
            <person name="Pitluck S."/>
            <person name="Gundlach H."/>
            <person name="Guo Y."/>
            <person name="Haberer G."/>
            <person name="Nasrallah J."/>
            <person name="Mayer K.F.X."/>
            <person name="van de Peer Y."/>
            <person name="Weigel D."/>
            <person name="Grigoriev I.V."/>
        </authorList>
    </citation>
    <scope>NUCLEOTIDE SEQUENCE</scope>
    <source>
        <strain evidence="2">Nigerian</strain>
    </source>
</reference>
<dbReference type="EMBL" id="KV460519">
    <property type="protein sequence ID" value="OCA17193.1"/>
    <property type="molecule type" value="Genomic_DNA"/>
</dbReference>
<feature type="non-terminal residue" evidence="2">
    <location>
        <position position="1"/>
    </location>
</feature>
<reference evidence="2" key="3">
    <citation type="submission" date="2016-05" db="EMBL/GenBank/DDBJ databases">
        <title>WGS assembly of Xenopus tropicalis.</title>
        <authorList>
            <person name="Sessions A."/>
            <person name="Jenkins J."/>
            <person name="Mitros T."/>
            <person name="Lyons J.T."/>
            <person name="Dichmann D.S."/>
            <person name="Robert J."/>
            <person name="Harland R.M."/>
            <person name="Rokhsar D.S."/>
        </authorList>
    </citation>
    <scope>NUCLEOTIDE SEQUENCE</scope>
    <source>
        <strain evidence="2">Nigerian</strain>
    </source>
</reference>
<evidence type="ECO:0000313" key="2">
    <source>
        <dbReference type="EMBL" id="OCA17193.1"/>
    </source>
</evidence>
<gene>
    <name evidence="2" type="ORF">XENTR_v90027394mg</name>
</gene>
<proteinExistence type="predicted"/>
<feature type="compositionally biased region" description="Basic and acidic residues" evidence="1">
    <location>
        <begin position="68"/>
        <end position="83"/>
    </location>
</feature>
<dbReference type="AlphaFoldDB" id="A0A1B8Y2Q7"/>
<organism evidence="2">
    <name type="scientific">Xenopus tropicalis</name>
    <name type="common">Western clawed frog</name>
    <name type="synonym">Silurana tropicalis</name>
    <dbReference type="NCBI Taxonomy" id="8364"/>
    <lineage>
        <taxon>Eukaryota</taxon>
        <taxon>Metazoa</taxon>
        <taxon>Chordata</taxon>
        <taxon>Craniata</taxon>
        <taxon>Vertebrata</taxon>
        <taxon>Euteleostomi</taxon>
        <taxon>Amphibia</taxon>
        <taxon>Batrachia</taxon>
        <taxon>Anura</taxon>
        <taxon>Pipoidea</taxon>
        <taxon>Pipidae</taxon>
        <taxon>Xenopodinae</taxon>
        <taxon>Xenopus</taxon>
        <taxon>Silurana</taxon>
    </lineage>
</organism>
<name>A0A1B8Y2Q7_XENTR</name>
<feature type="compositionally biased region" description="Low complexity" evidence="1">
    <location>
        <begin position="57"/>
        <end position="67"/>
    </location>
</feature>
<reference evidence="2" key="2">
    <citation type="journal article" date="2010" name="Science">
        <title>The genome of the Western clawed frog Xenopus tropicalis.</title>
        <authorList>
            <person name="Hellsten U."/>
            <person name="Harland R.M."/>
            <person name="Gilchrist M.J."/>
            <person name="Hendrix D."/>
            <person name="Jurka J."/>
            <person name="Kapitonov V."/>
            <person name="Ovcharenko I."/>
            <person name="Putnam N.H."/>
            <person name="Shu S."/>
            <person name="Taher L."/>
            <person name="Blitz I.L."/>
            <person name="Blumberg B."/>
            <person name="Dichmann D.S."/>
            <person name="Dubchak I."/>
            <person name="Amaya E."/>
            <person name="Detter J.C."/>
            <person name="Fletcher R."/>
            <person name="Gerhard D.S."/>
            <person name="Goodstein D."/>
            <person name="Graves T."/>
            <person name="Grigoriev I.V."/>
            <person name="Grimwood J."/>
            <person name="Kawashima T."/>
            <person name="Lindquist E."/>
            <person name="Lucas S.M."/>
            <person name="Mead P.E."/>
            <person name="Mitros T."/>
            <person name="Ogino H."/>
            <person name="Ohta Y."/>
            <person name="Poliakov A.V."/>
            <person name="Pollet N."/>
            <person name="Robert J."/>
            <person name="Salamov A."/>
            <person name="Sater A.K."/>
            <person name="Schmutz J."/>
            <person name="Terry A."/>
            <person name="Vize P.D."/>
            <person name="Warren W.C."/>
            <person name="Wells D."/>
            <person name="Wills A."/>
            <person name="Wilson R.K."/>
            <person name="Zimmerman L.B."/>
            <person name="Zorn A.M."/>
            <person name="Grainger R."/>
            <person name="Grammer T."/>
            <person name="Khokha M.K."/>
            <person name="Richardson P.M."/>
            <person name="Rokhsar D.S."/>
        </authorList>
    </citation>
    <scope>NUCLEOTIDE SEQUENCE [LARGE SCALE GENOMIC DNA]</scope>
    <source>
        <strain evidence="2">Nigerian</strain>
    </source>
</reference>
<evidence type="ECO:0000256" key="1">
    <source>
        <dbReference type="SAM" id="MobiDB-lite"/>
    </source>
</evidence>
<protein>
    <submittedName>
        <fullName evidence="2">Uncharacterized protein</fullName>
    </submittedName>
</protein>
<sequence length="183" mass="19151">AEGAPARASTKRARRAAGRPPAPRGEGDARATTRKSSRRGGNGAKGTDVSFGPRPPRAAGRPGYLAGERARERGEEAPTREGGPRTTLPAPSPGGLRLCPGRGRGREDAAGPAGPPSRLRPVPAAERSAREQGPRLLSEATSPRKECRRASRNRDAKRSANSRLLAVDHSARASMKNAASCEN</sequence>
<accession>A0A1B8Y2Q7</accession>
<feature type="compositionally biased region" description="Basic and acidic residues" evidence="1">
    <location>
        <begin position="142"/>
        <end position="158"/>
    </location>
</feature>
<feature type="region of interest" description="Disordered" evidence="1">
    <location>
        <begin position="1"/>
        <end position="183"/>
    </location>
</feature>